<accession>A0ABU6VV42</accession>
<dbReference type="EMBL" id="JASCZI010152523">
    <property type="protein sequence ID" value="MED6176276.1"/>
    <property type="molecule type" value="Genomic_DNA"/>
</dbReference>
<evidence type="ECO:0000313" key="1">
    <source>
        <dbReference type="EMBL" id="MED6176276.1"/>
    </source>
</evidence>
<keyword evidence="2" id="KW-1185">Reference proteome</keyword>
<sequence>MAMMATGEASAAVGDWRRGGRYASSIFPMQFVHHSIFLFLDGLPPLLLCLPSTSRRHRPLLPPLYSFSAWISAWKLDPGCLGVGAGT</sequence>
<protein>
    <submittedName>
        <fullName evidence="1">Uncharacterized protein</fullName>
    </submittedName>
</protein>
<name>A0ABU6VV42_9FABA</name>
<organism evidence="1 2">
    <name type="scientific">Stylosanthes scabra</name>
    <dbReference type="NCBI Taxonomy" id="79078"/>
    <lineage>
        <taxon>Eukaryota</taxon>
        <taxon>Viridiplantae</taxon>
        <taxon>Streptophyta</taxon>
        <taxon>Embryophyta</taxon>
        <taxon>Tracheophyta</taxon>
        <taxon>Spermatophyta</taxon>
        <taxon>Magnoliopsida</taxon>
        <taxon>eudicotyledons</taxon>
        <taxon>Gunneridae</taxon>
        <taxon>Pentapetalae</taxon>
        <taxon>rosids</taxon>
        <taxon>fabids</taxon>
        <taxon>Fabales</taxon>
        <taxon>Fabaceae</taxon>
        <taxon>Papilionoideae</taxon>
        <taxon>50 kb inversion clade</taxon>
        <taxon>dalbergioids sensu lato</taxon>
        <taxon>Dalbergieae</taxon>
        <taxon>Pterocarpus clade</taxon>
        <taxon>Stylosanthes</taxon>
    </lineage>
</organism>
<evidence type="ECO:0000313" key="2">
    <source>
        <dbReference type="Proteomes" id="UP001341840"/>
    </source>
</evidence>
<reference evidence="1 2" key="1">
    <citation type="journal article" date="2023" name="Plants (Basel)">
        <title>Bridging the Gap: Combining Genomics and Transcriptomics Approaches to Understand Stylosanthes scabra, an Orphan Legume from the Brazilian Caatinga.</title>
        <authorList>
            <person name="Ferreira-Neto J.R.C."/>
            <person name="da Silva M.D."/>
            <person name="Binneck E."/>
            <person name="de Melo N.F."/>
            <person name="da Silva R.H."/>
            <person name="de Melo A.L.T.M."/>
            <person name="Pandolfi V."/>
            <person name="Bustamante F.O."/>
            <person name="Brasileiro-Vidal A.C."/>
            <person name="Benko-Iseppon A.M."/>
        </authorList>
    </citation>
    <scope>NUCLEOTIDE SEQUENCE [LARGE SCALE GENOMIC DNA]</scope>
    <source>
        <tissue evidence="1">Leaves</tissue>
    </source>
</reference>
<gene>
    <name evidence="1" type="ORF">PIB30_086560</name>
</gene>
<proteinExistence type="predicted"/>
<dbReference type="Proteomes" id="UP001341840">
    <property type="component" value="Unassembled WGS sequence"/>
</dbReference>
<comment type="caution">
    <text evidence="1">The sequence shown here is derived from an EMBL/GenBank/DDBJ whole genome shotgun (WGS) entry which is preliminary data.</text>
</comment>